<feature type="signal peptide" evidence="5">
    <location>
        <begin position="1"/>
        <end position="24"/>
    </location>
</feature>
<dbReference type="STRING" id="578942.SAMN05216289_12023"/>
<gene>
    <name evidence="7" type="ORF">SAMN05216289_12023</name>
</gene>
<keyword evidence="3" id="KW-0378">Hydrolase</keyword>
<dbReference type="GO" id="GO:0016491">
    <property type="term" value="F:oxidoreductase activity"/>
    <property type="evidence" value="ECO:0007669"/>
    <property type="project" value="InterPro"/>
</dbReference>
<dbReference type="GO" id="GO:0046872">
    <property type="term" value="F:metal ion binding"/>
    <property type="evidence" value="ECO:0007669"/>
    <property type="project" value="UniProtKB-KW"/>
</dbReference>
<keyword evidence="4" id="KW-0862">Zinc</keyword>
<protein>
    <submittedName>
        <fullName evidence="7">Metallo-beta-lactamase superfamily protein</fullName>
    </submittedName>
</protein>
<feature type="chain" id="PRO_5011572849" evidence="5">
    <location>
        <begin position="25"/>
        <end position="302"/>
    </location>
</feature>
<evidence type="ECO:0000256" key="3">
    <source>
        <dbReference type="ARBA" id="ARBA00022801"/>
    </source>
</evidence>
<evidence type="ECO:0000256" key="1">
    <source>
        <dbReference type="ARBA" id="ARBA00007749"/>
    </source>
</evidence>
<keyword evidence="2" id="KW-0479">Metal-binding</keyword>
<name>A0A1I4YUG1_9GAMM</name>
<evidence type="ECO:0000313" key="7">
    <source>
        <dbReference type="EMBL" id="SFN41651.1"/>
    </source>
</evidence>
<keyword evidence="5" id="KW-0732">Signal</keyword>
<proteinExistence type="inferred from homology"/>
<sequence>MKNTLLLASCVVLAACSQTNTPPAATKAGTTAPADTAAAPAAAAPAIKLYAMNCGDLEFADVDMFADDGSMKGVARTFADPCFLIRHPAGDLLWDSGVPDAIADAPEGVRPEAFPVHIMRPKKLVDELAEIGLKPADIEYLSFSHLHFDHTGNANLFAASTWIVDADERAAMFSEKARGSDDFANYSALENAKTVQIDGDADFDVFGDGSVTIHQAPGHTPGHTVLLVKLPQSGPMLLTGDMWHLAESREKRLVPAFNFNREQTLASMDKVEALAKATGARVVRQHVAEDFAAMPAFPKPLE</sequence>
<dbReference type="InterPro" id="IPR002227">
    <property type="entry name" value="Tyrosinase_Cu-bd"/>
</dbReference>
<dbReference type="SMART" id="SM00849">
    <property type="entry name" value="Lactamase_B"/>
    <property type="match status" value="1"/>
</dbReference>
<evidence type="ECO:0000256" key="2">
    <source>
        <dbReference type="ARBA" id="ARBA00022723"/>
    </source>
</evidence>
<dbReference type="EMBL" id="FOVF01000020">
    <property type="protein sequence ID" value="SFN41651.1"/>
    <property type="molecule type" value="Genomic_DNA"/>
</dbReference>
<dbReference type="AlphaFoldDB" id="A0A1I4YUG1"/>
<dbReference type="InterPro" id="IPR051013">
    <property type="entry name" value="MBL_superfamily_lactonases"/>
</dbReference>
<dbReference type="PANTHER" id="PTHR42978">
    <property type="entry name" value="QUORUM-QUENCHING LACTONASE YTNP-RELATED-RELATED"/>
    <property type="match status" value="1"/>
</dbReference>
<dbReference type="InterPro" id="IPR001279">
    <property type="entry name" value="Metallo-B-lactamas"/>
</dbReference>
<reference evidence="7 8" key="1">
    <citation type="submission" date="2016-10" db="EMBL/GenBank/DDBJ databases">
        <authorList>
            <person name="de Groot N.N."/>
        </authorList>
    </citation>
    <scope>NUCLEOTIDE SEQUENCE [LARGE SCALE GENOMIC DNA]</scope>
    <source>
        <strain evidence="7 8">CGMCC 1.7659</strain>
    </source>
</reference>
<evidence type="ECO:0000256" key="5">
    <source>
        <dbReference type="SAM" id="SignalP"/>
    </source>
</evidence>
<comment type="similarity">
    <text evidence="1">Belongs to the metallo-beta-lactamase superfamily.</text>
</comment>
<dbReference type="Gene3D" id="3.60.15.10">
    <property type="entry name" value="Ribonuclease Z/Hydroxyacylglutathione hydrolase-like"/>
    <property type="match status" value="1"/>
</dbReference>
<dbReference type="PROSITE" id="PS00498">
    <property type="entry name" value="TYROSINASE_2"/>
    <property type="match status" value="1"/>
</dbReference>
<dbReference type="OrthoDB" id="5443440at2"/>
<evidence type="ECO:0000256" key="4">
    <source>
        <dbReference type="ARBA" id="ARBA00022833"/>
    </source>
</evidence>
<dbReference type="GO" id="GO:0016787">
    <property type="term" value="F:hydrolase activity"/>
    <property type="evidence" value="ECO:0007669"/>
    <property type="project" value="UniProtKB-KW"/>
</dbReference>
<dbReference type="CDD" id="cd07729">
    <property type="entry name" value="AHL_lactonase_MBL-fold"/>
    <property type="match status" value="1"/>
</dbReference>
<dbReference type="Pfam" id="PF00753">
    <property type="entry name" value="Lactamase_B"/>
    <property type="match status" value="1"/>
</dbReference>
<evidence type="ECO:0000313" key="8">
    <source>
        <dbReference type="Proteomes" id="UP000198575"/>
    </source>
</evidence>
<dbReference type="RefSeq" id="WP_092408764.1">
    <property type="nucleotide sequence ID" value="NZ_FOVF01000020.1"/>
</dbReference>
<keyword evidence="8" id="KW-1185">Reference proteome</keyword>
<feature type="domain" description="Tyrosinase copper-binding" evidence="6">
    <location>
        <begin position="80"/>
        <end position="91"/>
    </location>
</feature>
<dbReference type="PROSITE" id="PS51257">
    <property type="entry name" value="PROKAR_LIPOPROTEIN"/>
    <property type="match status" value="1"/>
</dbReference>
<organism evidence="7 8">
    <name type="scientific">Dokdonella immobilis</name>
    <dbReference type="NCBI Taxonomy" id="578942"/>
    <lineage>
        <taxon>Bacteria</taxon>
        <taxon>Pseudomonadati</taxon>
        <taxon>Pseudomonadota</taxon>
        <taxon>Gammaproteobacteria</taxon>
        <taxon>Lysobacterales</taxon>
        <taxon>Rhodanobacteraceae</taxon>
        <taxon>Dokdonella</taxon>
    </lineage>
</organism>
<dbReference type="Proteomes" id="UP000198575">
    <property type="component" value="Unassembled WGS sequence"/>
</dbReference>
<evidence type="ECO:0000259" key="6">
    <source>
        <dbReference type="PROSITE" id="PS00498"/>
    </source>
</evidence>
<dbReference type="PANTHER" id="PTHR42978:SF3">
    <property type="entry name" value="BLR3078 PROTEIN"/>
    <property type="match status" value="1"/>
</dbReference>
<dbReference type="InterPro" id="IPR036866">
    <property type="entry name" value="RibonucZ/Hydroxyglut_hydro"/>
</dbReference>
<dbReference type="SUPFAM" id="SSF56281">
    <property type="entry name" value="Metallo-hydrolase/oxidoreductase"/>
    <property type="match status" value="1"/>
</dbReference>
<accession>A0A1I4YUG1</accession>